<accession>A0A2M9ZRI8</accession>
<dbReference type="PROSITE" id="PS50234">
    <property type="entry name" value="VWFA"/>
    <property type="match status" value="1"/>
</dbReference>
<proteinExistence type="predicted"/>
<dbReference type="Gene3D" id="3.40.50.410">
    <property type="entry name" value="von Willebrand factor, type A domain"/>
    <property type="match status" value="1"/>
</dbReference>
<organism evidence="3 5">
    <name type="scientific">Leptospira perolatii</name>
    <dbReference type="NCBI Taxonomy" id="2023191"/>
    <lineage>
        <taxon>Bacteria</taxon>
        <taxon>Pseudomonadati</taxon>
        <taxon>Spirochaetota</taxon>
        <taxon>Spirochaetia</taxon>
        <taxon>Leptospirales</taxon>
        <taxon>Leptospiraceae</taxon>
        <taxon>Leptospira</taxon>
    </lineage>
</organism>
<evidence type="ECO:0000313" key="5">
    <source>
        <dbReference type="Proteomes" id="UP000231990"/>
    </source>
</evidence>
<dbReference type="RefSeq" id="WP_100712117.1">
    <property type="nucleotide sequence ID" value="NZ_NPDY01000001.1"/>
</dbReference>
<evidence type="ECO:0000259" key="1">
    <source>
        <dbReference type="PROSITE" id="PS50234"/>
    </source>
</evidence>
<feature type="domain" description="VWFA" evidence="1">
    <location>
        <begin position="39"/>
        <end position="230"/>
    </location>
</feature>
<evidence type="ECO:0000313" key="2">
    <source>
        <dbReference type="EMBL" id="PJZ71175.1"/>
    </source>
</evidence>
<dbReference type="Proteomes" id="UP000231990">
    <property type="component" value="Unassembled WGS sequence"/>
</dbReference>
<dbReference type="EMBL" id="NPDY01000001">
    <property type="protein sequence ID" value="PJZ71175.1"/>
    <property type="molecule type" value="Genomic_DNA"/>
</dbReference>
<sequence length="355" mass="39410">MSFSLKQKISRELKGFLLGVLFCSLSGVGAETPVRGTTGKLFILDGSGSMNDYIGAFQKVHLAKKYIAKLIDQYSEDSEIGLIAYGNRIPGCGSSRLYFPLEKFKRTEFKNKLYSITPAGATPLAESIRIAGDYMKKKSTETDLILVTDGVESCYGDPEKELQRLKQQGVRFKMHILGLGLKPEEKRIMQKIAESADGSYYNIDSDSDFANAITELSRNRNDQSVLRNEVESTQKHSLPGKIQIVDIQKGTERDSYTIFYTFENPGTKNHCVVLNGISTGTTNPRMNAPSPSRSKDLDRLLGLDLQCFEAENGKGEFTLKNAGPISHKIELELWNMDEIPAAVARDDKILADQGK</sequence>
<dbReference type="InterPro" id="IPR002035">
    <property type="entry name" value="VWF_A"/>
</dbReference>
<dbReference type="OrthoDB" id="9783818at2"/>
<protein>
    <recommendedName>
        <fullName evidence="1">VWFA domain-containing protein</fullName>
    </recommendedName>
</protein>
<reference evidence="4 5" key="1">
    <citation type="submission" date="2017-07" db="EMBL/GenBank/DDBJ databases">
        <title>Leptospira spp. isolated from tropical soils.</title>
        <authorList>
            <person name="Thibeaux R."/>
            <person name="Iraola G."/>
            <person name="Ferres I."/>
            <person name="Bierque E."/>
            <person name="Girault D."/>
            <person name="Soupe-Gilbert M.-E."/>
            <person name="Picardeau M."/>
            <person name="Goarant C."/>
        </authorList>
    </citation>
    <scope>NUCLEOTIDE SEQUENCE [LARGE SCALE GENOMIC DNA]</scope>
    <source>
        <strain evidence="3 5">FH1-B-B1</strain>
        <strain evidence="2 4">FH1-B-C1</strain>
    </source>
</reference>
<name>A0A2M9ZRI8_9LEPT</name>
<gene>
    <name evidence="2" type="ORF">CH360_01265</name>
    <name evidence="3" type="ORF">CH373_01265</name>
</gene>
<dbReference type="Pfam" id="PF00092">
    <property type="entry name" value="VWA"/>
    <property type="match status" value="1"/>
</dbReference>
<dbReference type="SUPFAM" id="SSF53300">
    <property type="entry name" value="vWA-like"/>
    <property type="match status" value="1"/>
</dbReference>
<keyword evidence="4" id="KW-1185">Reference proteome</keyword>
<dbReference type="Proteomes" id="UP000231962">
    <property type="component" value="Unassembled WGS sequence"/>
</dbReference>
<dbReference type="InterPro" id="IPR036465">
    <property type="entry name" value="vWFA_dom_sf"/>
</dbReference>
<comment type="caution">
    <text evidence="3">The sequence shown here is derived from an EMBL/GenBank/DDBJ whole genome shotgun (WGS) entry which is preliminary data.</text>
</comment>
<dbReference type="EMBL" id="NPDZ01000001">
    <property type="protein sequence ID" value="PJZ74708.1"/>
    <property type="molecule type" value="Genomic_DNA"/>
</dbReference>
<dbReference type="AlphaFoldDB" id="A0A2M9ZRI8"/>
<evidence type="ECO:0000313" key="4">
    <source>
        <dbReference type="Proteomes" id="UP000231962"/>
    </source>
</evidence>
<dbReference type="SMART" id="SM00327">
    <property type="entry name" value="VWA"/>
    <property type="match status" value="1"/>
</dbReference>
<evidence type="ECO:0000313" key="3">
    <source>
        <dbReference type="EMBL" id="PJZ74708.1"/>
    </source>
</evidence>